<reference evidence="2" key="1">
    <citation type="submission" date="2015-02" db="EMBL/GenBank/DDBJ databases">
        <title>Pyrococcus kukulkanii sp. nov., a novel hyperthermophilic archaeon isolated from a deep-sea hydrothermal vent at the Guaymas Basin.</title>
        <authorList>
            <person name="Oger P.M."/>
            <person name="Callac N."/>
            <person name="Jebbar M."/>
            <person name="Godfroy A."/>
        </authorList>
    </citation>
    <scope>NUCLEOTIDE SEQUENCE [LARGE SCALE GENOMIC DNA]</scope>
    <source>
        <strain evidence="2">NCB100</strain>
    </source>
</reference>
<accession>A0A127B746</accession>
<organism evidence="1 2">
    <name type="scientific">Pyrococcus kukulkanii</name>
    <dbReference type="NCBI Taxonomy" id="1609559"/>
    <lineage>
        <taxon>Archaea</taxon>
        <taxon>Methanobacteriati</taxon>
        <taxon>Methanobacteriota</taxon>
        <taxon>Thermococci</taxon>
        <taxon>Thermococcales</taxon>
        <taxon>Thermococcaceae</taxon>
        <taxon>Pyrococcus</taxon>
    </lineage>
</organism>
<dbReference type="GeneID" id="28490196"/>
<dbReference type="OrthoDB" id="377261at2157"/>
<gene>
    <name evidence="1" type="ORF">TQ32_00160</name>
</gene>
<dbReference type="RefSeq" id="WP_068319906.1">
    <property type="nucleotide sequence ID" value="NZ_CP010835.1"/>
</dbReference>
<dbReference type="STRING" id="1609559.TQ32_00160"/>
<dbReference type="KEGG" id="pyc:TQ32_00160"/>
<dbReference type="Proteomes" id="UP000070587">
    <property type="component" value="Chromosome"/>
</dbReference>
<sequence>MASDVEKVIRLFQRRETQEAVSEWIVQLAKKIHERPEDIIWFFEELRKRREWDKKLEELEKSAEDLPPEDLFELAVKEAESTPEIHKSTEELLIEARRNIRKFKRIENKLKHVGVI</sequence>
<reference evidence="1 2" key="2">
    <citation type="journal article" date="2016" name="Int. J. Syst. Evol. Microbiol.">
        <title>Pyrococcus kukulkanii sp. nov., a hyperthermophilic, piezophilic archaeon isolated from a deep-sea hydrothermal vent.</title>
        <authorList>
            <person name="Callac N."/>
            <person name="Oger P."/>
            <person name="Lesongeur F."/>
            <person name="Rattray J.E."/>
            <person name="Vannier P."/>
            <person name="Michoud G."/>
            <person name="Beauverger M."/>
            <person name="Gayet N."/>
            <person name="Rouxel O."/>
            <person name="Jebbar M."/>
            <person name="Godfroy A."/>
        </authorList>
    </citation>
    <scope>NUCLEOTIDE SEQUENCE [LARGE SCALE GENOMIC DNA]</scope>
    <source>
        <strain evidence="1 2">NCB100</strain>
    </source>
</reference>
<dbReference type="PATRIC" id="fig|1609559.3.peg.34"/>
<evidence type="ECO:0000313" key="1">
    <source>
        <dbReference type="EMBL" id="AMM53078.1"/>
    </source>
</evidence>
<dbReference type="EMBL" id="CP010835">
    <property type="protein sequence ID" value="AMM53078.1"/>
    <property type="molecule type" value="Genomic_DNA"/>
</dbReference>
<protein>
    <submittedName>
        <fullName evidence="1">Uncharacterized protein</fullName>
    </submittedName>
</protein>
<dbReference type="AlphaFoldDB" id="A0A127B746"/>
<evidence type="ECO:0000313" key="2">
    <source>
        <dbReference type="Proteomes" id="UP000070587"/>
    </source>
</evidence>
<proteinExistence type="predicted"/>
<name>A0A127B746_9EURY</name>